<name>A0A9E5JPC9_9GAMM</name>
<dbReference type="Gene3D" id="3.40.50.1820">
    <property type="entry name" value="alpha/beta hydrolase"/>
    <property type="match status" value="1"/>
</dbReference>
<keyword evidence="2" id="KW-0378">Hydrolase</keyword>
<evidence type="ECO:0000259" key="1">
    <source>
        <dbReference type="Pfam" id="PF12697"/>
    </source>
</evidence>
<proteinExistence type="predicted"/>
<reference evidence="2" key="1">
    <citation type="submission" date="2020-03" db="EMBL/GenBank/DDBJ databases">
        <authorList>
            <person name="Guo F."/>
        </authorList>
    </citation>
    <scope>NUCLEOTIDE SEQUENCE</scope>
    <source>
        <strain evidence="2">JCM 30134</strain>
    </source>
</reference>
<dbReference type="Proteomes" id="UP000787472">
    <property type="component" value="Unassembled WGS sequence"/>
</dbReference>
<dbReference type="GO" id="GO:0016787">
    <property type="term" value="F:hydrolase activity"/>
    <property type="evidence" value="ECO:0007669"/>
    <property type="project" value="UniProtKB-KW"/>
</dbReference>
<dbReference type="PANTHER" id="PTHR43194:SF2">
    <property type="entry name" value="PEROXISOMAL MEMBRANE PROTEIN LPX1"/>
    <property type="match status" value="1"/>
</dbReference>
<protein>
    <submittedName>
        <fullName evidence="2">Alpha/beta hydrolase</fullName>
    </submittedName>
</protein>
<dbReference type="InterPro" id="IPR029058">
    <property type="entry name" value="AB_hydrolase_fold"/>
</dbReference>
<dbReference type="SUPFAM" id="SSF53474">
    <property type="entry name" value="alpha/beta-Hydrolases"/>
    <property type="match status" value="1"/>
</dbReference>
<dbReference type="PANTHER" id="PTHR43194">
    <property type="entry name" value="HYDROLASE ALPHA/BETA FOLD FAMILY"/>
    <property type="match status" value="1"/>
</dbReference>
<accession>A0A9E5JPC9</accession>
<comment type="caution">
    <text evidence="2">The sequence shown here is derived from an EMBL/GenBank/DDBJ whole genome shotgun (WGS) entry which is preliminary data.</text>
</comment>
<dbReference type="RefSeq" id="WP_167180667.1">
    <property type="nucleotide sequence ID" value="NZ_JAAONZ010000001.1"/>
</dbReference>
<keyword evidence="3" id="KW-1185">Reference proteome</keyword>
<dbReference type="PRINTS" id="PR00111">
    <property type="entry name" value="ABHYDROLASE"/>
</dbReference>
<dbReference type="EMBL" id="JAAONZ010000001">
    <property type="protein sequence ID" value="NHO64034.1"/>
    <property type="molecule type" value="Genomic_DNA"/>
</dbReference>
<dbReference type="AlphaFoldDB" id="A0A9E5JPC9"/>
<feature type="domain" description="AB hydrolase-1" evidence="1">
    <location>
        <begin position="5"/>
        <end position="243"/>
    </location>
</feature>
<dbReference type="InterPro" id="IPR000073">
    <property type="entry name" value="AB_hydrolase_1"/>
</dbReference>
<evidence type="ECO:0000313" key="3">
    <source>
        <dbReference type="Proteomes" id="UP000787472"/>
    </source>
</evidence>
<evidence type="ECO:0000313" key="2">
    <source>
        <dbReference type="EMBL" id="NHO64034.1"/>
    </source>
</evidence>
<dbReference type="InterPro" id="IPR050228">
    <property type="entry name" value="Carboxylesterase_BioH"/>
</dbReference>
<dbReference type="Pfam" id="PF12697">
    <property type="entry name" value="Abhydrolase_6"/>
    <property type="match status" value="1"/>
</dbReference>
<organism evidence="2 3">
    <name type="scientific">Pseudomaricurvus hydrocarbonicus</name>
    <dbReference type="NCBI Taxonomy" id="1470433"/>
    <lineage>
        <taxon>Bacteria</taxon>
        <taxon>Pseudomonadati</taxon>
        <taxon>Pseudomonadota</taxon>
        <taxon>Gammaproteobacteria</taxon>
        <taxon>Cellvibrionales</taxon>
        <taxon>Cellvibrionaceae</taxon>
        <taxon>Pseudomaricurvus</taxon>
    </lineage>
</organism>
<gene>
    <name evidence="2" type="ORF">G8770_00550</name>
</gene>
<sequence length="253" mass="28517">MKKTIVFIHGMWGGGWYWQPMKTYMEAQGFDCLAPDLRYHGDQQADPGHEELGHLSLLDYVEDLETLIRTLPEKPVVIGHSMGGLIAQKLAEKGLVERLVLACPAPPNDVLAISASGLKSFIPLCLQPGFWKKPHRPSFESVVYSSFQLIPEDQRRVYYDRLGYESGRVLLEIALPFLDRRKATAVRASKVQCPTLVLGAELDRLIPANAAKNVANKYPQADYHCFPGQTHWVVAEQGWETCAEYIRQWLGKP</sequence>